<comment type="caution">
    <text evidence="1">The sequence shown here is derived from an EMBL/GenBank/DDBJ whole genome shotgun (WGS) entry which is preliminary data.</text>
</comment>
<keyword evidence="2" id="KW-1185">Reference proteome</keyword>
<sequence length="166" mass="16994">MEFGFGDYLAKPDGTAVKGTCLAAPKKAVITVIEGIRAALASGEEGDISNVDANVVGSPSSTAKTIAEDNVATHSRSAMVLSHGKGITIPPNISQATPMGLNEDLTSVAIIGLSGSTNKSSTQIGTSNSIAMKSNVVVAPIGISIKQSNEYSSTPPRLHLLQMCLL</sequence>
<dbReference type="AlphaFoldDB" id="A0ABD2Y8J8"/>
<proteinExistence type="predicted"/>
<evidence type="ECO:0000313" key="1">
    <source>
        <dbReference type="EMBL" id="KAL3501948.1"/>
    </source>
</evidence>
<evidence type="ECO:0000313" key="2">
    <source>
        <dbReference type="Proteomes" id="UP001630127"/>
    </source>
</evidence>
<organism evidence="1 2">
    <name type="scientific">Cinchona calisaya</name>
    <dbReference type="NCBI Taxonomy" id="153742"/>
    <lineage>
        <taxon>Eukaryota</taxon>
        <taxon>Viridiplantae</taxon>
        <taxon>Streptophyta</taxon>
        <taxon>Embryophyta</taxon>
        <taxon>Tracheophyta</taxon>
        <taxon>Spermatophyta</taxon>
        <taxon>Magnoliopsida</taxon>
        <taxon>eudicotyledons</taxon>
        <taxon>Gunneridae</taxon>
        <taxon>Pentapetalae</taxon>
        <taxon>asterids</taxon>
        <taxon>lamiids</taxon>
        <taxon>Gentianales</taxon>
        <taxon>Rubiaceae</taxon>
        <taxon>Cinchonoideae</taxon>
        <taxon>Cinchoneae</taxon>
        <taxon>Cinchona</taxon>
    </lineage>
</organism>
<gene>
    <name evidence="1" type="ORF">ACH5RR_036397</name>
</gene>
<reference evidence="1 2" key="1">
    <citation type="submission" date="2024-11" db="EMBL/GenBank/DDBJ databases">
        <title>A near-complete genome assembly of Cinchona calisaya.</title>
        <authorList>
            <person name="Lian D.C."/>
            <person name="Zhao X.W."/>
            <person name="Wei L."/>
        </authorList>
    </citation>
    <scope>NUCLEOTIDE SEQUENCE [LARGE SCALE GENOMIC DNA]</scope>
    <source>
        <tissue evidence="1">Nenye</tissue>
    </source>
</reference>
<dbReference type="EMBL" id="JBJUIK010000015">
    <property type="protein sequence ID" value="KAL3501948.1"/>
    <property type="molecule type" value="Genomic_DNA"/>
</dbReference>
<name>A0ABD2Y8J8_9GENT</name>
<accession>A0ABD2Y8J8</accession>
<protein>
    <submittedName>
        <fullName evidence="1">Uncharacterized protein</fullName>
    </submittedName>
</protein>
<dbReference type="Proteomes" id="UP001630127">
    <property type="component" value="Unassembled WGS sequence"/>
</dbReference>